<dbReference type="NCBIfam" id="NF047322">
    <property type="entry name" value="HK_morpho_MacS"/>
    <property type="match status" value="1"/>
</dbReference>
<keyword evidence="3" id="KW-0902">Two-component regulatory system</keyword>
<feature type="transmembrane region" description="Helical" evidence="6">
    <location>
        <begin position="70"/>
        <end position="92"/>
    </location>
</feature>
<feature type="compositionally biased region" description="Basic residues" evidence="5">
    <location>
        <begin position="422"/>
        <end position="431"/>
    </location>
</feature>
<reference evidence="9 10" key="1">
    <citation type="submission" date="2024-04" db="EMBL/GenBank/DDBJ databases">
        <title>Isolation of an actinomycete strain from pig manure.</title>
        <authorList>
            <person name="Gong T."/>
            <person name="Yu Z."/>
            <person name="An M."/>
            <person name="Wei C."/>
            <person name="Yang W."/>
            <person name="Liu L."/>
        </authorList>
    </citation>
    <scope>NUCLEOTIDE SEQUENCE [LARGE SCALE GENOMIC DNA]</scope>
    <source>
        <strain evidence="9 10">ZF39</strain>
    </source>
</reference>
<feature type="transmembrane region" description="Helical" evidence="6">
    <location>
        <begin position="12"/>
        <end position="31"/>
    </location>
</feature>
<proteinExistence type="predicted"/>
<name>A0ABZ3FUV5_9ACTN</name>
<dbReference type="Proteomes" id="UP001442841">
    <property type="component" value="Chromosome"/>
</dbReference>
<dbReference type="EMBL" id="CP154795">
    <property type="protein sequence ID" value="XAN08346.1"/>
    <property type="molecule type" value="Genomic_DNA"/>
</dbReference>
<evidence type="ECO:0000256" key="2">
    <source>
        <dbReference type="ARBA" id="ARBA00022777"/>
    </source>
</evidence>
<dbReference type="InterPro" id="IPR036890">
    <property type="entry name" value="HATPase_C_sf"/>
</dbReference>
<evidence type="ECO:0000313" key="10">
    <source>
        <dbReference type="Proteomes" id="UP001442841"/>
    </source>
</evidence>
<gene>
    <name evidence="9" type="ORF">AADG42_13895</name>
</gene>
<keyword evidence="1" id="KW-0808">Transferase</keyword>
<sequence length="437" mass="47354">MKPGIQVAIETPLFRVVAWMRWVLLALTLMVHAARFDEVRRPGLVLVAAFVMIVWSGVAHWAYAEPQRRTPWLIGIDFFFAAVPCALSPLILGQGHAIAITGFWAAAPPLALAVLHGWLAGGVAAFLLSALVLIQNPTPPLEVFASTVGLIVGTAVLGFLADQLRDLTCERDRLSAESALLSERQRLSRIVHDGVLQVLTMVEREGPNLGPRGQLLARLAREQESQLRVLIRDAATDPSRLNLLDATQSDLATTIDRHTCAVVTVAVPAEPVLMETARVSEIDAAVREALTNVVKHAGPEARAWVLLEVEGGDVVVSIRDNGVGGEMDDFAAAMRAGRLGVKHSIYGRIHDLGGLATLRTAPGRGVEWEFRVPIEPVRAKRRKQMPLGGSGGWSDEEGRGDVASRDAGGRSPDVAGSDGWRPRGRWIRDRRHSPDGR</sequence>
<evidence type="ECO:0000256" key="6">
    <source>
        <dbReference type="SAM" id="Phobius"/>
    </source>
</evidence>
<feature type="domain" description="DUF5931" evidence="8">
    <location>
        <begin position="6"/>
        <end position="163"/>
    </location>
</feature>
<evidence type="ECO:0000256" key="4">
    <source>
        <dbReference type="SAM" id="Coils"/>
    </source>
</evidence>
<feature type="transmembrane region" description="Helical" evidence="6">
    <location>
        <begin position="104"/>
        <end position="131"/>
    </location>
</feature>
<evidence type="ECO:0000256" key="1">
    <source>
        <dbReference type="ARBA" id="ARBA00022679"/>
    </source>
</evidence>
<keyword evidence="2" id="KW-0418">Kinase</keyword>
<dbReference type="InterPro" id="IPR050482">
    <property type="entry name" value="Sensor_HK_TwoCompSys"/>
</dbReference>
<keyword evidence="10" id="KW-1185">Reference proteome</keyword>
<feature type="compositionally biased region" description="Basic and acidic residues" evidence="5">
    <location>
        <begin position="396"/>
        <end position="408"/>
    </location>
</feature>
<keyword evidence="6" id="KW-0812">Transmembrane</keyword>
<dbReference type="Gene3D" id="3.30.565.10">
    <property type="entry name" value="Histidine kinase-like ATPase, C-terminal domain"/>
    <property type="match status" value="1"/>
</dbReference>
<feature type="transmembrane region" description="Helical" evidence="6">
    <location>
        <begin position="143"/>
        <end position="161"/>
    </location>
</feature>
<keyword evidence="6" id="KW-0472">Membrane</keyword>
<protein>
    <submittedName>
        <fullName evidence="9">DUF5931 domain-containing protein</fullName>
    </submittedName>
</protein>
<dbReference type="PANTHER" id="PTHR24421">
    <property type="entry name" value="NITRATE/NITRITE SENSOR PROTEIN NARX-RELATED"/>
    <property type="match status" value="1"/>
</dbReference>
<feature type="coiled-coil region" evidence="4">
    <location>
        <begin position="157"/>
        <end position="184"/>
    </location>
</feature>
<feature type="transmembrane region" description="Helical" evidence="6">
    <location>
        <begin position="43"/>
        <end position="64"/>
    </location>
</feature>
<accession>A0ABZ3FUV5</accession>
<evidence type="ECO:0000256" key="5">
    <source>
        <dbReference type="SAM" id="MobiDB-lite"/>
    </source>
</evidence>
<dbReference type="SUPFAM" id="SSF55874">
    <property type="entry name" value="ATPase domain of HSP90 chaperone/DNA topoisomerase II/histidine kinase"/>
    <property type="match status" value="1"/>
</dbReference>
<evidence type="ECO:0000313" key="9">
    <source>
        <dbReference type="EMBL" id="XAN08346.1"/>
    </source>
</evidence>
<dbReference type="PANTHER" id="PTHR24421:SF61">
    <property type="entry name" value="OXYGEN SENSOR HISTIDINE KINASE NREB"/>
    <property type="match status" value="1"/>
</dbReference>
<evidence type="ECO:0000259" key="8">
    <source>
        <dbReference type="Pfam" id="PF19354"/>
    </source>
</evidence>
<evidence type="ECO:0000259" key="7">
    <source>
        <dbReference type="Pfam" id="PF02518"/>
    </source>
</evidence>
<dbReference type="Pfam" id="PF19354">
    <property type="entry name" value="DUF5931"/>
    <property type="match status" value="1"/>
</dbReference>
<dbReference type="InterPro" id="IPR003594">
    <property type="entry name" value="HATPase_dom"/>
</dbReference>
<keyword evidence="6" id="KW-1133">Transmembrane helix</keyword>
<dbReference type="RefSeq" id="WP_425309802.1">
    <property type="nucleotide sequence ID" value="NZ_CP154795.1"/>
</dbReference>
<feature type="domain" description="Histidine kinase/HSP90-like ATPase" evidence="7">
    <location>
        <begin position="283"/>
        <end position="375"/>
    </location>
</feature>
<keyword evidence="4" id="KW-0175">Coiled coil</keyword>
<evidence type="ECO:0000256" key="3">
    <source>
        <dbReference type="ARBA" id="ARBA00023012"/>
    </source>
</evidence>
<organism evidence="9 10">
    <name type="scientific">Ammonicoccus fulvus</name>
    <dbReference type="NCBI Taxonomy" id="3138240"/>
    <lineage>
        <taxon>Bacteria</taxon>
        <taxon>Bacillati</taxon>
        <taxon>Actinomycetota</taxon>
        <taxon>Actinomycetes</taxon>
        <taxon>Propionibacteriales</taxon>
        <taxon>Propionibacteriaceae</taxon>
        <taxon>Ammonicoccus</taxon>
    </lineage>
</organism>
<dbReference type="Pfam" id="PF02518">
    <property type="entry name" value="HATPase_c"/>
    <property type="match status" value="1"/>
</dbReference>
<feature type="region of interest" description="Disordered" evidence="5">
    <location>
        <begin position="381"/>
        <end position="437"/>
    </location>
</feature>
<dbReference type="InterPro" id="IPR045975">
    <property type="entry name" value="DUF5931"/>
</dbReference>